<evidence type="ECO:0000256" key="3">
    <source>
        <dbReference type="SAM" id="SignalP"/>
    </source>
</evidence>
<dbReference type="EMBL" id="CAJNOG010000036">
    <property type="protein sequence ID" value="CAF0814075.1"/>
    <property type="molecule type" value="Genomic_DNA"/>
</dbReference>
<dbReference type="Gene3D" id="3.40.50.1820">
    <property type="entry name" value="alpha/beta hydrolase"/>
    <property type="match status" value="1"/>
</dbReference>
<evidence type="ECO:0008006" key="6">
    <source>
        <dbReference type="Google" id="ProtNLM"/>
    </source>
</evidence>
<dbReference type="PANTHER" id="PTHR11247:SF67">
    <property type="entry name" value="PALMITOYL-PROTEIN THIOESTERASE 3"/>
    <property type="match status" value="1"/>
</dbReference>
<dbReference type="GO" id="GO:0005764">
    <property type="term" value="C:lysosome"/>
    <property type="evidence" value="ECO:0007669"/>
    <property type="project" value="TreeGrafter"/>
</dbReference>
<proteinExistence type="inferred from homology"/>
<dbReference type="GO" id="GO:0016790">
    <property type="term" value="F:thiolester hydrolase activity"/>
    <property type="evidence" value="ECO:0007669"/>
    <property type="project" value="TreeGrafter"/>
</dbReference>
<feature type="signal peptide" evidence="3">
    <location>
        <begin position="1"/>
        <end position="15"/>
    </location>
</feature>
<evidence type="ECO:0000313" key="5">
    <source>
        <dbReference type="Proteomes" id="UP000663845"/>
    </source>
</evidence>
<feature type="chain" id="PRO_5032594187" description="Palmitoyl-protein hydrolase" evidence="3">
    <location>
        <begin position="16"/>
        <end position="290"/>
    </location>
</feature>
<name>A0A813TN32_9BILA</name>
<protein>
    <recommendedName>
        <fullName evidence="6">Palmitoyl-protein hydrolase</fullName>
    </recommendedName>
</protein>
<keyword evidence="2" id="KW-0378">Hydrolase</keyword>
<evidence type="ECO:0000313" key="4">
    <source>
        <dbReference type="EMBL" id="CAF0814075.1"/>
    </source>
</evidence>
<evidence type="ECO:0000256" key="1">
    <source>
        <dbReference type="ARBA" id="ARBA00010758"/>
    </source>
</evidence>
<accession>A0A813TN32</accession>
<comment type="similarity">
    <text evidence="1">Belongs to the palmitoyl-protein thioesterase family.</text>
</comment>
<comment type="caution">
    <text evidence="4">The sequence shown here is derived from an EMBL/GenBank/DDBJ whole genome shotgun (WGS) entry which is preliminary data.</text>
</comment>
<reference evidence="4" key="1">
    <citation type="submission" date="2021-02" db="EMBL/GenBank/DDBJ databases">
        <authorList>
            <person name="Nowell W R."/>
        </authorList>
    </citation>
    <scope>NUCLEOTIDE SEQUENCE</scope>
</reference>
<evidence type="ECO:0000256" key="2">
    <source>
        <dbReference type="ARBA" id="ARBA00022801"/>
    </source>
</evidence>
<gene>
    <name evidence="4" type="ORF">JYZ213_LOCUS5937</name>
</gene>
<dbReference type="SUPFAM" id="SSF53474">
    <property type="entry name" value="alpha/beta-Hydrolases"/>
    <property type="match status" value="1"/>
</dbReference>
<dbReference type="InterPro" id="IPR029058">
    <property type="entry name" value="AB_hydrolase_fold"/>
</dbReference>
<dbReference type="Pfam" id="PF02089">
    <property type="entry name" value="Palm_thioest"/>
    <property type="match status" value="1"/>
</dbReference>
<dbReference type="AlphaFoldDB" id="A0A813TN32"/>
<keyword evidence="3" id="KW-0732">Signal</keyword>
<sequence>MIFLVLFFLLPIVLSSSIYRPVVLMHGITSNADAMNDVAKWIRSTYPGIYVISIEIGDGKEDSYLLPLDIQVEKFCQTVRSNENLDQGFNLVGYSQGSIIVRGAVERCSLPVFNLITLSGIHQGTFGIPYLLQLPIELRELITKYAYETPVQNAVSVANYWRDPEQLIKYDSNCHFLPDINNEHETRNEFYRQNMINLNAFVMTYSDIDEIIMPRQSGLFMGYTNSSLEIETYNNSRQFTEDLIGLRTLKEQGKLFTFTAHVRHQDVTHEPNKDFIMKNIMPFFNNTLSL</sequence>
<dbReference type="PANTHER" id="PTHR11247">
    <property type="entry name" value="PALMITOYL-PROTEIN THIOESTERASE/DOLICHYLDIPHOSPHATASE 1"/>
    <property type="match status" value="1"/>
</dbReference>
<organism evidence="4 5">
    <name type="scientific">Adineta steineri</name>
    <dbReference type="NCBI Taxonomy" id="433720"/>
    <lineage>
        <taxon>Eukaryota</taxon>
        <taxon>Metazoa</taxon>
        <taxon>Spiralia</taxon>
        <taxon>Gnathifera</taxon>
        <taxon>Rotifera</taxon>
        <taxon>Eurotatoria</taxon>
        <taxon>Bdelloidea</taxon>
        <taxon>Adinetida</taxon>
        <taxon>Adinetidae</taxon>
        <taxon>Adineta</taxon>
    </lineage>
</organism>
<dbReference type="Proteomes" id="UP000663845">
    <property type="component" value="Unassembled WGS sequence"/>
</dbReference>